<accession>A0A9W4TCR2</accession>
<organism evidence="1 2">
    <name type="scientific">Funneliformis geosporum</name>
    <dbReference type="NCBI Taxonomy" id="1117311"/>
    <lineage>
        <taxon>Eukaryota</taxon>
        <taxon>Fungi</taxon>
        <taxon>Fungi incertae sedis</taxon>
        <taxon>Mucoromycota</taxon>
        <taxon>Glomeromycotina</taxon>
        <taxon>Glomeromycetes</taxon>
        <taxon>Glomerales</taxon>
        <taxon>Glomeraceae</taxon>
        <taxon>Funneliformis</taxon>
    </lineage>
</organism>
<evidence type="ECO:0000313" key="2">
    <source>
        <dbReference type="Proteomes" id="UP001153678"/>
    </source>
</evidence>
<sequence length="41" mass="4969">LMFENLFGEDLFLAELEGNLDTEYHKLHGDLRTYFQFEIKM</sequence>
<reference evidence="1" key="1">
    <citation type="submission" date="2022-08" db="EMBL/GenBank/DDBJ databases">
        <authorList>
            <person name="Kallberg Y."/>
            <person name="Tangrot J."/>
            <person name="Rosling A."/>
        </authorList>
    </citation>
    <scope>NUCLEOTIDE SEQUENCE</scope>
    <source>
        <strain evidence="1">Wild A</strain>
    </source>
</reference>
<name>A0A9W4TCR2_9GLOM</name>
<proteinExistence type="predicted"/>
<dbReference type="AlphaFoldDB" id="A0A9W4TCR2"/>
<keyword evidence="2" id="KW-1185">Reference proteome</keyword>
<comment type="caution">
    <text evidence="1">The sequence shown here is derived from an EMBL/GenBank/DDBJ whole genome shotgun (WGS) entry which is preliminary data.</text>
</comment>
<gene>
    <name evidence="1" type="ORF">FWILDA_LOCUS18733</name>
</gene>
<dbReference type="Proteomes" id="UP001153678">
    <property type="component" value="Unassembled WGS sequence"/>
</dbReference>
<feature type="non-terminal residue" evidence="1">
    <location>
        <position position="1"/>
    </location>
</feature>
<protein>
    <submittedName>
        <fullName evidence="1">14267_t:CDS:1</fullName>
    </submittedName>
</protein>
<evidence type="ECO:0000313" key="1">
    <source>
        <dbReference type="EMBL" id="CAI2198760.1"/>
    </source>
</evidence>
<dbReference type="EMBL" id="CAMKVN010019500">
    <property type="protein sequence ID" value="CAI2198760.1"/>
    <property type="molecule type" value="Genomic_DNA"/>
</dbReference>